<feature type="transmembrane region" description="Helical" evidence="7">
    <location>
        <begin position="161"/>
        <end position="182"/>
    </location>
</feature>
<name>A0A317Z3Z9_STAPS</name>
<feature type="transmembrane region" description="Helical" evidence="7">
    <location>
        <begin position="362"/>
        <end position="379"/>
    </location>
</feature>
<evidence type="ECO:0000259" key="8">
    <source>
        <dbReference type="PROSITE" id="PS50850"/>
    </source>
</evidence>
<comment type="caution">
    <text evidence="10">The sequence shown here is derived from an EMBL/GenBank/DDBJ whole genome shotgun (WGS) entry which is preliminary data.</text>
</comment>
<feature type="transmembrane region" description="Helical" evidence="7">
    <location>
        <begin position="334"/>
        <end position="356"/>
    </location>
</feature>
<keyword evidence="3" id="KW-1003">Cell membrane</keyword>
<keyword evidence="4 7" id="KW-0812">Transmembrane</keyword>
<feature type="transmembrane region" description="Helical" evidence="7">
    <location>
        <begin position="12"/>
        <end position="31"/>
    </location>
</feature>
<evidence type="ECO:0000256" key="6">
    <source>
        <dbReference type="ARBA" id="ARBA00023136"/>
    </source>
</evidence>
<evidence type="ECO:0000313" key="10">
    <source>
        <dbReference type="EMBL" id="PWZ74005.1"/>
    </source>
</evidence>
<dbReference type="GO" id="GO:0005886">
    <property type="term" value="C:plasma membrane"/>
    <property type="evidence" value="ECO:0007669"/>
    <property type="project" value="UniProtKB-SubCell"/>
</dbReference>
<accession>A0A317Z3Z9</accession>
<dbReference type="InterPro" id="IPR036259">
    <property type="entry name" value="MFS_trans_sf"/>
</dbReference>
<dbReference type="SUPFAM" id="SSF103473">
    <property type="entry name" value="MFS general substrate transporter"/>
    <property type="match status" value="1"/>
</dbReference>
<evidence type="ECO:0000313" key="12">
    <source>
        <dbReference type="Proteomes" id="UP000600220"/>
    </source>
</evidence>
<dbReference type="RefSeq" id="WP_037544160.1">
    <property type="nucleotide sequence ID" value="NZ_BAAFHQ010000005.1"/>
</dbReference>
<dbReference type="AlphaFoldDB" id="A0A317Z3Z9"/>
<reference evidence="10 11" key="1">
    <citation type="journal article" date="2018" name="Vet. Microbiol.">
        <title>Clonal diversity and geographic distribution of methicillin-resistant Staphylococcus pseudintermedius from Australian animals: Discovery of novel sequence types.</title>
        <authorList>
            <person name="Worthing K.A."/>
            <person name="Abraham S."/>
            <person name="Coombs G.W."/>
            <person name="Pang S."/>
            <person name="Saputra S."/>
            <person name="Jordan D."/>
            <person name="Trott D.J."/>
            <person name="Norris J.M."/>
        </authorList>
    </citation>
    <scope>NUCLEOTIDE SEQUENCE [LARGE SCALE GENOMIC DNA]</scope>
    <source>
        <strain evidence="10 11">ST525 1</strain>
    </source>
</reference>
<evidence type="ECO:0000313" key="9">
    <source>
        <dbReference type="EMBL" id="EGQ4384561.1"/>
    </source>
</evidence>
<keyword evidence="12" id="KW-1185">Reference proteome</keyword>
<evidence type="ECO:0000256" key="1">
    <source>
        <dbReference type="ARBA" id="ARBA00004651"/>
    </source>
</evidence>
<feature type="transmembrane region" description="Helical" evidence="7">
    <location>
        <begin position="43"/>
        <end position="63"/>
    </location>
</feature>
<evidence type="ECO:0000256" key="7">
    <source>
        <dbReference type="SAM" id="Phobius"/>
    </source>
</evidence>
<reference evidence="9 12" key="2">
    <citation type="submission" date="2018-11" db="EMBL/GenBank/DDBJ databases">
        <authorList>
            <consortium name="Veterinary Laboratory Investigation and Response Network"/>
        </authorList>
    </citation>
    <scope>NUCLEOTIDE SEQUENCE [LARGE SCALE GENOMIC DNA]</scope>
    <source>
        <strain evidence="9 12">SPSE-18-VL-LA-PA-Ryan-0021</strain>
    </source>
</reference>
<feature type="transmembrane region" description="Helical" evidence="7">
    <location>
        <begin position="240"/>
        <end position="263"/>
    </location>
</feature>
<dbReference type="InterPro" id="IPR011701">
    <property type="entry name" value="MFS"/>
</dbReference>
<dbReference type="EMBL" id="QEIT01000052">
    <property type="protein sequence ID" value="PWZ74005.1"/>
    <property type="molecule type" value="Genomic_DNA"/>
</dbReference>
<dbReference type="Proteomes" id="UP000246800">
    <property type="component" value="Unassembled WGS sequence"/>
</dbReference>
<feature type="domain" description="Major facilitator superfamily (MFS) profile" evidence="8">
    <location>
        <begin position="9"/>
        <end position="383"/>
    </location>
</feature>
<dbReference type="Gene3D" id="1.20.1720.10">
    <property type="entry name" value="Multidrug resistance protein D"/>
    <property type="match status" value="1"/>
</dbReference>
<evidence type="ECO:0000256" key="3">
    <source>
        <dbReference type="ARBA" id="ARBA00022475"/>
    </source>
</evidence>
<evidence type="ECO:0000256" key="5">
    <source>
        <dbReference type="ARBA" id="ARBA00022989"/>
    </source>
</evidence>
<dbReference type="GO" id="GO:0022857">
    <property type="term" value="F:transmembrane transporter activity"/>
    <property type="evidence" value="ECO:0007669"/>
    <property type="project" value="InterPro"/>
</dbReference>
<protein>
    <submittedName>
        <fullName evidence="10">MFS transporter</fullName>
    </submittedName>
</protein>
<sequence>MIQTKHDFNLYILCFLAFFASLIQNIYTPIIPKLHDSFQVSLFWINFTVGGFIFIVAIMQILLGKNIDSKNSKRTLLVGLGIVIISSFICSITNNFIIFVVSRLLQAIGCGIIPLVTLTLLAQLTTNNERASVMANYQIFLSCAPALAPILGSVLGAKWNYFGIFVFLLVVSILLFIVLYLIDIPDAIKAVAQSNVDLSGKNYLTDKVFITLVFLGFLVFFTYFSILVYLPILLSNSYSIAPSMIGILFLPITTSVIIGSIVYKKISKVKDSMTILRNTVITFAIFTLSFGLMHYLNLIVLSLIIFALGFLVGIVPALLSTLISQRYENIKGKVLGIFNFIRYLGMTFGSITIGLISQQYMLFYFSFIFIVILTIFLYIKTVHFNQAMTDIYHL</sequence>
<proteinExistence type="predicted"/>
<organism evidence="10 11">
    <name type="scientific">Staphylococcus pseudintermedius</name>
    <dbReference type="NCBI Taxonomy" id="283734"/>
    <lineage>
        <taxon>Bacteria</taxon>
        <taxon>Bacillati</taxon>
        <taxon>Bacillota</taxon>
        <taxon>Bacilli</taxon>
        <taxon>Bacillales</taxon>
        <taxon>Staphylococcaceae</taxon>
        <taxon>Staphylococcus</taxon>
        <taxon>Staphylococcus intermedius group</taxon>
    </lineage>
</organism>
<dbReference type="Proteomes" id="UP000600220">
    <property type="component" value="Unassembled WGS sequence"/>
</dbReference>
<dbReference type="InterPro" id="IPR050189">
    <property type="entry name" value="MFS_Efflux_Transporters"/>
</dbReference>
<keyword evidence="5 7" id="KW-1133">Transmembrane helix</keyword>
<dbReference type="Pfam" id="PF07690">
    <property type="entry name" value="MFS_1"/>
    <property type="match status" value="1"/>
</dbReference>
<keyword evidence="6 7" id="KW-0472">Membrane</keyword>
<comment type="subcellular location">
    <subcellularLocation>
        <location evidence="1">Cell membrane</location>
        <topology evidence="1">Multi-pass membrane protein</topology>
    </subcellularLocation>
</comment>
<evidence type="ECO:0000256" key="4">
    <source>
        <dbReference type="ARBA" id="ARBA00022692"/>
    </source>
</evidence>
<feature type="transmembrane region" description="Helical" evidence="7">
    <location>
        <begin position="75"/>
        <end position="98"/>
    </location>
</feature>
<feature type="transmembrane region" description="Helical" evidence="7">
    <location>
        <begin position="134"/>
        <end position="155"/>
    </location>
</feature>
<keyword evidence="2" id="KW-0813">Transport</keyword>
<dbReference type="PANTHER" id="PTHR43124:SF3">
    <property type="entry name" value="CHLORAMPHENICOL EFFLUX PUMP RV0191"/>
    <property type="match status" value="1"/>
</dbReference>
<dbReference type="InterPro" id="IPR020846">
    <property type="entry name" value="MFS_dom"/>
</dbReference>
<evidence type="ECO:0000313" key="11">
    <source>
        <dbReference type="Proteomes" id="UP000246800"/>
    </source>
</evidence>
<dbReference type="EMBL" id="AAXKXX010000005">
    <property type="protein sequence ID" value="EGQ4384561.1"/>
    <property type="molecule type" value="Genomic_DNA"/>
</dbReference>
<feature type="transmembrane region" description="Helical" evidence="7">
    <location>
        <begin position="104"/>
        <end position="122"/>
    </location>
</feature>
<feature type="transmembrane region" description="Helical" evidence="7">
    <location>
        <begin position="275"/>
        <end position="293"/>
    </location>
</feature>
<evidence type="ECO:0000256" key="2">
    <source>
        <dbReference type="ARBA" id="ARBA00022448"/>
    </source>
</evidence>
<feature type="transmembrane region" description="Helical" evidence="7">
    <location>
        <begin position="208"/>
        <end position="234"/>
    </location>
</feature>
<gene>
    <name evidence="10" type="ORF">DD902_09520</name>
    <name evidence="9" type="ORF">EGV54_05565</name>
</gene>
<feature type="transmembrane region" description="Helical" evidence="7">
    <location>
        <begin position="299"/>
        <end position="322"/>
    </location>
</feature>
<dbReference type="PANTHER" id="PTHR43124">
    <property type="entry name" value="PURINE EFFLUX PUMP PBUE"/>
    <property type="match status" value="1"/>
</dbReference>
<dbReference type="PROSITE" id="PS50850">
    <property type="entry name" value="MFS"/>
    <property type="match status" value="1"/>
</dbReference>